<sequence>MSTRVLYGNFKFRPPFPQLRALTRTAEADLAALDAGVWAATRYGPAASATARSTVSYTKSGSPEASPPTCCRSW</sequence>
<evidence type="ECO:0000313" key="3">
    <source>
        <dbReference type="Proteomes" id="UP000502508"/>
    </source>
</evidence>
<accession>A0A6F8XWV5</accession>
<reference evidence="2 3" key="1">
    <citation type="submission" date="2020-03" db="EMBL/GenBank/DDBJ databases">
        <title>Whole genome shotgun sequence of Phytohabitans flavus NBRC 107702.</title>
        <authorList>
            <person name="Komaki H."/>
            <person name="Tamura T."/>
        </authorList>
    </citation>
    <scope>NUCLEOTIDE SEQUENCE [LARGE SCALE GENOMIC DNA]</scope>
    <source>
        <strain evidence="2 3">NBRC 107702</strain>
    </source>
</reference>
<reference evidence="2 3" key="2">
    <citation type="submission" date="2020-03" db="EMBL/GenBank/DDBJ databases">
        <authorList>
            <person name="Ichikawa N."/>
            <person name="Kimura A."/>
            <person name="Kitahashi Y."/>
            <person name="Uohara A."/>
        </authorList>
    </citation>
    <scope>NUCLEOTIDE SEQUENCE [LARGE SCALE GENOMIC DNA]</scope>
    <source>
        <strain evidence="2 3">NBRC 107702</strain>
    </source>
</reference>
<dbReference type="KEGG" id="pfla:Pflav_047030"/>
<protein>
    <submittedName>
        <fullName evidence="2">Uncharacterized protein</fullName>
    </submittedName>
</protein>
<evidence type="ECO:0000256" key="1">
    <source>
        <dbReference type="SAM" id="MobiDB-lite"/>
    </source>
</evidence>
<dbReference type="Proteomes" id="UP000502508">
    <property type="component" value="Chromosome"/>
</dbReference>
<name>A0A6F8XWV5_9ACTN</name>
<dbReference type="AlphaFoldDB" id="A0A6F8XWV5"/>
<feature type="region of interest" description="Disordered" evidence="1">
    <location>
        <begin position="55"/>
        <end position="74"/>
    </location>
</feature>
<keyword evidence="3" id="KW-1185">Reference proteome</keyword>
<organism evidence="2 3">
    <name type="scientific">Phytohabitans flavus</name>
    <dbReference type="NCBI Taxonomy" id="1076124"/>
    <lineage>
        <taxon>Bacteria</taxon>
        <taxon>Bacillati</taxon>
        <taxon>Actinomycetota</taxon>
        <taxon>Actinomycetes</taxon>
        <taxon>Micromonosporales</taxon>
        <taxon>Micromonosporaceae</taxon>
    </lineage>
</organism>
<dbReference type="EMBL" id="AP022870">
    <property type="protein sequence ID" value="BCB78293.1"/>
    <property type="molecule type" value="Genomic_DNA"/>
</dbReference>
<evidence type="ECO:0000313" key="2">
    <source>
        <dbReference type="EMBL" id="BCB78293.1"/>
    </source>
</evidence>
<proteinExistence type="predicted"/>
<gene>
    <name evidence="2" type="ORF">Pflav_047030</name>
</gene>
<dbReference type="RefSeq" id="WP_197938694.1">
    <property type="nucleotide sequence ID" value="NZ_AP022870.1"/>
</dbReference>